<dbReference type="OrthoDB" id="7635388at2759"/>
<evidence type="ECO:0000313" key="2">
    <source>
        <dbReference type="Proteomes" id="UP000515180"/>
    </source>
</evidence>
<keyword evidence="2" id="KW-1185">Reference proteome</keyword>
<dbReference type="AlphaFoldDB" id="A0A6P8LND9"/>
<accession>A0A6P8LND9</accession>
<evidence type="ECO:0000313" key="3">
    <source>
        <dbReference type="RefSeq" id="XP_033175261.1"/>
    </source>
</evidence>
<evidence type="ECO:0000256" key="1">
    <source>
        <dbReference type="SAM" id="MobiDB-lite"/>
    </source>
</evidence>
<dbReference type="Proteomes" id="UP000515180">
    <property type="component" value="Unplaced"/>
</dbReference>
<dbReference type="GeneID" id="112212333"/>
<feature type="compositionally biased region" description="Basic residues" evidence="1">
    <location>
        <begin position="79"/>
        <end position="94"/>
    </location>
</feature>
<proteinExistence type="predicted"/>
<dbReference type="RefSeq" id="XP_033175261.1">
    <property type="nucleotide sequence ID" value="XM_033319370.1"/>
</dbReference>
<reference evidence="3" key="1">
    <citation type="submission" date="2025-08" db="UniProtKB">
        <authorList>
            <consortium name="RefSeq"/>
        </authorList>
    </citation>
    <scope>IDENTIFICATION</scope>
</reference>
<feature type="region of interest" description="Disordered" evidence="1">
    <location>
        <begin position="72"/>
        <end position="121"/>
    </location>
</feature>
<name>A0A6P8LND9_BOMIM</name>
<protein>
    <submittedName>
        <fullName evidence="3">Uncharacterized protein LOC112212333</fullName>
    </submittedName>
</protein>
<organism evidence="2 3">
    <name type="scientific">Bombus impatiens</name>
    <name type="common">Bumblebee</name>
    <dbReference type="NCBI Taxonomy" id="132113"/>
    <lineage>
        <taxon>Eukaryota</taxon>
        <taxon>Metazoa</taxon>
        <taxon>Ecdysozoa</taxon>
        <taxon>Arthropoda</taxon>
        <taxon>Hexapoda</taxon>
        <taxon>Insecta</taxon>
        <taxon>Pterygota</taxon>
        <taxon>Neoptera</taxon>
        <taxon>Endopterygota</taxon>
        <taxon>Hymenoptera</taxon>
        <taxon>Apocrita</taxon>
        <taxon>Aculeata</taxon>
        <taxon>Apoidea</taxon>
        <taxon>Anthophila</taxon>
        <taxon>Apidae</taxon>
        <taxon>Bombus</taxon>
        <taxon>Pyrobombus</taxon>
    </lineage>
</organism>
<sequence>MAAVLVQCLLYRFTTRSTSILNSVLKVQNNRDYLYRGRQHSYRELWTIATNLIPSAMMKCYTQRNSKLIAIDSTIGMPRSRRRHRTRSHSRARSHSAGSLSYEHKRRRIDYESPRSKGTYR</sequence>
<gene>
    <name evidence="3" type="primary">LOC112212333</name>
</gene>